<comment type="caution">
    <text evidence="1">The sequence shown here is derived from an EMBL/GenBank/DDBJ whole genome shotgun (WGS) entry which is preliminary data.</text>
</comment>
<gene>
    <name evidence="1" type="ORF">OT_ostta07g03680</name>
</gene>
<proteinExistence type="predicted"/>
<evidence type="ECO:0000313" key="2">
    <source>
        <dbReference type="Proteomes" id="UP000009170"/>
    </source>
</evidence>
<protein>
    <submittedName>
        <fullName evidence="1">Unnamed product</fullName>
    </submittedName>
</protein>
<dbReference type="GeneID" id="9836667"/>
<evidence type="ECO:0000313" key="1">
    <source>
        <dbReference type="EMBL" id="CEF98822.1"/>
    </source>
</evidence>
<sequence>MTLRTTELKALSDCWSDIHGTYAYFATFHMKQVAKVSTSWSKAETLTLLWELNRFAGGGNPDVPYTMKCLKIAAMLPNKLTRDVANRIRQLDEAPRLESAKSLPLLLPTGESQRFNSENARGISQYFNDHGNCKLQNYQSRRDLFTMNDELILNAEKLLAAGHAEQSKETLAKILCNLLQMNLTLQRRGSMYTKMPRMPVEVDARVANLVVHYCSSVTHSLNRKA</sequence>
<dbReference type="InParanoid" id="A0A090M7Z5"/>
<name>A0A090M7Z5_OSTTA</name>
<keyword evidence="2" id="KW-1185">Reference proteome</keyword>
<dbReference type="EMBL" id="CAID01000007">
    <property type="protein sequence ID" value="CEF98822.1"/>
    <property type="molecule type" value="Genomic_DNA"/>
</dbReference>
<accession>A0A090M7Z5</accession>
<reference evidence="2" key="1">
    <citation type="journal article" date="2006" name="Proc. Natl. Acad. Sci. U.S.A.">
        <title>Genome analysis of the smallest free-living eukaryote Ostreococcus tauri unveils many unique features.</title>
        <authorList>
            <person name="Derelle E."/>
            <person name="Ferraz C."/>
            <person name="Rombauts S."/>
            <person name="Rouze P."/>
            <person name="Worden A.Z."/>
            <person name="Robbens S."/>
            <person name="Partensky F."/>
            <person name="Degroeve S."/>
            <person name="Echeynie S."/>
            <person name="Cooke R."/>
            <person name="Saeys Y."/>
            <person name="Wuyts J."/>
            <person name="Jabbari K."/>
            <person name="Bowler C."/>
            <person name="Panaud O."/>
            <person name="Piegu B."/>
            <person name="Ball S.G."/>
            <person name="Ral J.-P."/>
            <person name="Bouget F.-Y."/>
            <person name="Piganeau G."/>
            <person name="De Baets B."/>
            <person name="Picard A."/>
            <person name="Delseny M."/>
            <person name="Demaille J."/>
            <person name="Van de Peer Y."/>
            <person name="Moreau H."/>
        </authorList>
    </citation>
    <scope>NUCLEOTIDE SEQUENCE [LARGE SCALE GENOMIC DNA]</scope>
    <source>
        <strain evidence="2">OTTH 0595 / CCAP 157/2 / RCC745</strain>
    </source>
</reference>
<dbReference type="AlphaFoldDB" id="A0A090M7Z5"/>
<dbReference type="OrthoDB" id="19768at2759"/>
<organism evidence="1 2">
    <name type="scientific">Ostreococcus tauri</name>
    <name type="common">Marine green alga</name>
    <dbReference type="NCBI Taxonomy" id="70448"/>
    <lineage>
        <taxon>Eukaryota</taxon>
        <taxon>Viridiplantae</taxon>
        <taxon>Chlorophyta</taxon>
        <taxon>Mamiellophyceae</taxon>
        <taxon>Mamiellales</taxon>
        <taxon>Bathycoccaceae</taxon>
        <taxon>Ostreococcus</taxon>
    </lineage>
</organism>
<dbReference type="KEGG" id="ota:OT_ostta07g03680"/>
<dbReference type="RefSeq" id="XP_022839489.1">
    <property type="nucleotide sequence ID" value="XM_022983865.1"/>
</dbReference>
<dbReference type="Proteomes" id="UP000009170">
    <property type="component" value="Unassembled WGS sequence"/>
</dbReference>
<reference evidence="1 2" key="2">
    <citation type="journal article" date="2014" name="BMC Genomics">
        <title>An improved genome of the model marine alga Ostreococcus tauri unfolds by assessing Illumina de novo assemblies.</title>
        <authorList>
            <person name="Blanc-Mathieu R."/>
            <person name="Verhelst B."/>
            <person name="Derelle E."/>
            <person name="Rombauts S."/>
            <person name="Bouget F.Y."/>
            <person name="Carre I."/>
            <person name="Chateau A."/>
            <person name="Eyre-Walker A."/>
            <person name="Grimsley N."/>
            <person name="Moreau H."/>
            <person name="Piegu B."/>
            <person name="Rivals E."/>
            <person name="Schackwitz W."/>
            <person name="Van de Peer Y."/>
            <person name="Piganeau G."/>
        </authorList>
    </citation>
    <scope>NUCLEOTIDE SEQUENCE [LARGE SCALE GENOMIC DNA]</scope>
    <source>
        <strain evidence="2">OTTH 0595 / CCAP 157/2 / RCC745</strain>
    </source>
</reference>